<evidence type="ECO:0000256" key="3">
    <source>
        <dbReference type="ARBA" id="ARBA00022723"/>
    </source>
</evidence>
<comment type="caution">
    <text evidence="9">The sequence shown here is derived from an EMBL/GenBank/DDBJ whole genome shotgun (WGS) entry which is preliminary data.</text>
</comment>
<dbReference type="PANTHER" id="PTHR19136">
    <property type="entry name" value="MOLYBDENUM COFACTOR GUANYLYLTRANSFERASE"/>
    <property type="match status" value="1"/>
</dbReference>
<keyword evidence="5" id="KW-0460">Magnesium</keyword>
<reference evidence="9 10" key="1">
    <citation type="submission" date="2017-07" db="EMBL/GenBank/DDBJ databases">
        <title>Genome sequencing and assembly of Paenibacillus rigui.</title>
        <authorList>
            <person name="Mayilraj S."/>
        </authorList>
    </citation>
    <scope>NUCLEOTIDE SEQUENCE [LARGE SCALE GENOMIC DNA]</scope>
    <source>
        <strain evidence="9 10">JCM 16352</strain>
    </source>
</reference>
<name>A0A229UQH7_9BACL</name>
<dbReference type="EMBL" id="NMQW01000020">
    <property type="protein sequence ID" value="OXM85640.1"/>
    <property type="molecule type" value="Genomic_DNA"/>
</dbReference>
<keyword evidence="2 9" id="KW-0808">Transferase</keyword>
<gene>
    <name evidence="9" type="ORF">CF651_14750</name>
</gene>
<dbReference type="GO" id="GO:0046872">
    <property type="term" value="F:metal ion binding"/>
    <property type="evidence" value="ECO:0007669"/>
    <property type="project" value="UniProtKB-KW"/>
</dbReference>
<dbReference type="InterPro" id="IPR029044">
    <property type="entry name" value="Nucleotide-diphossugar_trans"/>
</dbReference>
<sequence>MMSGLILAGGRNRGMNGVHKAFLVLDHVTFIERQISEMRKCCSDITIVTNDPMPFLKAVDRAVRVITDYFPGGGALSGMHAGLTLAKQTNVWVADCGMPFISAKAAKLLLDSKKEGLDAVIPWIEERAHPLHGVYDRSCAAVIGSMVEQGKASFPALLEQLSWVKLPESVFEEKGIDSRFVKAIKTKEDYEALLAWHESLKMNYMNGM</sequence>
<dbReference type="OrthoDB" id="9788394at2"/>
<evidence type="ECO:0000313" key="9">
    <source>
        <dbReference type="EMBL" id="OXM85640.1"/>
    </source>
</evidence>
<dbReference type="InterPro" id="IPR013482">
    <property type="entry name" value="Molybde_CF_guanTrfase"/>
</dbReference>
<organism evidence="9 10">
    <name type="scientific">Paenibacillus rigui</name>
    <dbReference type="NCBI Taxonomy" id="554312"/>
    <lineage>
        <taxon>Bacteria</taxon>
        <taxon>Bacillati</taxon>
        <taxon>Bacillota</taxon>
        <taxon>Bacilli</taxon>
        <taxon>Bacillales</taxon>
        <taxon>Paenibacillaceae</taxon>
        <taxon>Paenibacillus</taxon>
    </lineage>
</organism>
<evidence type="ECO:0000256" key="5">
    <source>
        <dbReference type="ARBA" id="ARBA00022842"/>
    </source>
</evidence>
<dbReference type="RefSeq" id="WP_094015631.1">
    <property type="nucleotide sequence ID" value="NZ_NMQW01000020.1"/>
</dbReference>
<dbReference type="CDD" id="cd02503">
    <property type="entry name" value="MobA"/>
    <property type="match status" value="1"/>
</dbReference>
<dbReference type="Proteomes" id="UP000215509">
    <property type="component" value="Unassembled WGS sequence"/>
</dbReference>
<evidence type="ECO:0000256" key="4">
    <source>
        <dbReference type="ARBA" id="ARBA00022741"/>
    </source>
</evidence>
<dbReference type="Pfam" id="PF12804">
    <property type="entry name" value="NTP_transf_3"/>
    <property type="match status" value="1"/>
</dbReference>
<keyword evidence="4" id="KW-0547">Nucleotide-binding</keyword>
<keyword evidence="6" id="KW-0342">GTP-binding</keyword>
<dbReference type="GO" id="GO:0005525">
    <property type="term" value="F:GTP binding"/>
    <property type="evidence" value="ECO:0007669"/>
    <property type="project" value="UniProtKB-KW"/>
</dbReference>
<evidence type="ECO:0000256" key="6">
    <source>
        <dbReference type="ARBA" id="ARBA00023134"/>
    </source>
</evidence>
<keyword evidence="3" id="KW-0479">Metal-binding</keyword>
<feature type="domain" description="MobA-like NTP transferase" evidence="8">
    <location>
        <begin position="4"/>
        <end position="152"/>
    </location>
</feature>
<dbReference type="PANTHER" id="PTHR19136:SF81">
    <property type="entry name" value="MOLYBDENUM COFACTOR GUANYLYLTRANSFERASE"/>
    <property type="match status" value="1"/>
</dbReference>
<keyword evidence="7" id="KW-0501">Molybdenum cofactor biosynthesis</keyword>
<dbReference type="GO" id="GO:0006777">
    <property type="term" value="P:Mo-molybdopterin cofactor biosynthetic process"/>
    <property type="evidence" value="ECO:0007669"/>
    <property type="project" value="UniProtKB-KW"/>
</dbReference>
<dbReference type="SUPFAM" id="SSF53448">
    <property type="entry name" value="Nucleotide-diphospho-sugar transferases"/>
    <property type="match status" value="1"/>
</dbReference>
<proteinExistence type="predicted"/>
<dbReference type="AlphaFoldDB" id="A0A229UQH7"/>
<evidence type="ECO:0000256" key="1">
    <source>
        <dbReference type="ARBA" id="ARBA00022490"/>
    </source>
</evidence>
<dbReference type="InterPro" id="IPR025877">
    <property type="entry name" value="MobA-like_NTP_Trfase"/>
</dbReference>
<protein>
    <submittedName>
        <fullName evidence="9">Molybdenum cofactor guanylyltransferase</fullName>
    </submittedName>
</protein>
<dbReference type="Gene3D" id="3.90.550.10">
    <property type="entry name" value="Spore Coat Polysaccharide Biosynthesis Protein SpsA, Chain A"/>
    <property type="match status" value="1"/>
</dbReference>
<keyword evidence="10" id="KW-1185">Reference proteome</keyword>
<keyword evidence="9" id="KW-0548">Nucleotidyltransferase</keyword>
<evidence type="ECO:0000259" key="8">
    <source>
        <dbReference type="Pfam" id="PF12804"/>
    </source>
</evidence>
<evidence type="ECO:0000313" key="10">
    <source>
        <dbReference type="Proteomes" id="UP000215509"/>
    </source>
</evidence>
<keyword evidence="1" id="KW-0963">Cytoplasm</keyword>
<accession>A0A229UQH7</accession>
<evidence type="ECO:0000256" key="2">
    <source>
        <dbReference type="ARBA" id="ARBA00022679"/>
    </source>
</evidence>
<dbReference type="GO" id="GO:0016779">
    <property type="term" value="F:nucleotidyltransferase activity"/>
    <property type="evidence" value="ECO:0007669"/>
    <property type="project" value="UniProtKB-KW"/>
</dbReference>
<evidence type="ECO:0000256" key="7">
    <source>
        <dbReference type="ARBA" id="ARBA00023150"/>
    </source>
</evidence>